<protein>
    <recommendedName>
        <fullName evidence="4">Cell wall anchor protein</fullName>
    </recommendedName>
</protein>
<dbReference type="RefSeq" id="WP_120601142.1">
    <property type="nucleotide sequence ID" value="NZ_JABFJX010000038.1"/>
</dbReference>
<gene>
    <name evidence="2" type="ORF">D7X32_03905</name>
</gene>
<evidence type="ECO:0000256" key="1">
    <source>
        <dbReference type="SAM" id="SignalP"/>
    </source>
</evidence>
<feature type="chain" id="PRO_5017220059" description="Cell wall anchor protein" evidence="1">
    <location>
        <begin position="25"/>
        <end position="158"/>
    </location>
</feature>
<comment type="caution">
    <text evidence="2">The sequence shown here is derived from an EMBL/GenBank/DDBJ whole genome shotgun (WGS) entry which is preliminary data.</text>
</comment>
<keyword evidence="1" id="KW-0732">Signal</keyword>
<keyword evidence="3" id="KW-1185">Reference proteome</keyword>
<reference evidence="3" key="1">
    <citation type="submission" date="2018-09" db="EMBL/GenBank/DDBJ databases">
        <authorList>
            <person name="Livingstone P.G."/>
            <person name="Whitworth D.E."/>
        </authorList>
    </citation>
    <scope>NUCLEOTIDE SEQUENCE [LARGE SCALE GENOMIC DNA]</scope>
    <source>
        <strain evidence="3">CA043D</strain>
    </source>
</reference>
<organism evidence="2 3">
    <name type="scientific">Corallococcus carmarthensis</name>
    <dbReference type="NCBI Taxonomy" id="2316728"/>
    <lineage>
        <taxon>Bacteria</taxon>
        <taxon>Pseudomonadati</taxon>
        <taxon>Myxococcota</taxon>
        <taxon>Myxococcia</taxon>
        <taxon>Myxococcales</taxon>
        <taxon>Cystobacterineae</taxon>
        <taxon>Myxococcaceae</taxon>
        <taxon>Corallococcus</taxon>
    </lineage>
</organism>
<dbReference type="Proteomes" id="UP000268313">
    <property type="component" value="Unassembled WGS sequence"/>
</dbReference>
<feature type="signal peptide" evidence="1">
    <location>
        <begin position="1"/>
        <end position="24"/>
    </location>
</feature>
<proteinExistence type="predicted"/>
<dbReference type="EMBL" id="RAWE01000008">
    <property type="protein sequence ID" value="RKH06771.1"/>
    <property type="molecule type" value="Genomic_DNA"/>
</dbReference>
<accession>A0A3A8KR77</accession>
<dbReference type="AlphaFoldDB" id="A0A3A8KR77"/>
<evidence type="ECO:0008006" key="4">
    <source>
        <dbReference type="Google" id="ProtNLM"/>
    </source>
</evidence>
<name>A0A3A8KR77_9BACT</name>
<dbReference type="OrthoDB" id="5519276at2"/>
<evidence type="ECO:0000313" key="3">
    <source>
        <dbReference type="Proteomes" id="UP000268313"/>
    </source>
</evidence>
<sequence length="158" mass="15836">MTTRTNWLSAAVLTVALYVVPASAQSQQCVSTDSTEAVAITAVTTAVHAAQTAAATTREALTTLNLFTVLAATQQNTAALLAVTQAEAAVALLAPSALTADLRAPLATATSGVSSLRDATTLLLTGNAGAAQQVFTTALGQVDSAVGLARSLPPLCQQ</sequence>
<evidence type="ECO:0000313" key="2">
    <source>
        <dbReference type="EMBL" id="RKH06771.1"/>
    </source>
</evidence>